<name>A0A7L7L1N3_9BACT</name>
<proteinExistence type="predicted"/>
<dbReference type="AlphaFoldDB" id="A0A7L7L1N3"/>
<dbReference type="KEGG" id="add:HUW48_00880"/>
<accession>A0A7L7L1N3</accession>
<evidence type="ECO:0000313" key="1">
    <source>
        <dbReference type="EMBL" id="QMU26670.1"/>
    </source>
</evidence>
<dbReference type="RefSeq" id="WP_182413874.1">
    <property type="nucleotide sequence ID" value="NZ_CP055153.1"/>
</dbReference>
<evidence type="ECO:0008006" key="3">
    <source>
        <dbReference type="Google" id="ProtNLM"/>
    </source>
</evidence>
<gene>
    <name evidence="1" type="ORF">HUW48_00880</name>
</gene>
<organism evidence="1 2">
    <name type="scientific">Adhaeribacter radiodurans</name>
    <dbReference type="NCBI Taxonomy" id="2745197"/>
    <lineage>
        <taxon>Bacteria</taxon>
        <taxon>Pseudomonadati</taxon>
        <taxon>Bacteroidota</taxon>
        <taxon>Cytophagia</taxon>
        <taxon>Cytophagales</taxon>
        <taxon>Hymenobacteraceae</taxon>
        <taxon>Adhaeribacter</taxon>
    </lineage>
</organism>
<reference evidence="1 2" key="1">
    <citation type="submission" date="2020-06" db="EMBL/GenBank/DDBJ databases">
        <authorList>
            <person name="Hwang Y.J."/>
        </authorList>
    </citation>
    <scope>NUCLEOTIDE SEQUENCE [LARGE SCALE GENOMIC DNA]</scope>
    <source>
        <strain evidence="1 2">KUDC8001</strain>
    </source>
</reference>
<reference evidence="1 2" key="2">
    <citation type="submission" date="2020-08" db="EMBL/GenBank/DDBJ databases">
        <title>Adhaeribacter dokdonensis sp. nov., isolated from the rhizosphere of Elymus tsukushiensis, a plant native to the Dokdo Islands, Republic of Korea.</title>
        <authorList>
            <person name="Ghim S.Y."/>
        </authorList>
    </citation>
    <scope>NUCLEOTIDE SEQUENCE [LARGE SCALE GENOMIC DNA]</scope>
    <source>
        <strain evidence="1 2">KUDC8001</strain>
    </source>
</reference>
<protein>
    <recommendedName>
        <fullName evidence="3">DUF4406 domain-containing protein</fullName>
    </recommendedName>
</protein>
<keyword evidence="2" id="KW-1185">Reference proteome</keyword>
<dbReference type="Proteomes" id="UP000514509">
    <property type="component" value="Chromosome"/>
</dbReference>
<sequence>MLSDQSFLILVAGPYRSGPSHHSLLNQDNGTILLDAALQLYQMGHLPILSEWVALPILKAADSREVGHT</sequence>
<dbReference type="EMBL" id="CP055153">
    <property type="protein sequence ID" value="QMU26670.1"/>
    <property type="molecule type" value="Genomic_DNA"/>
</dbReference>
<evidence type="ECO:0000313" key="2">
    <source>
        <dbReference type="Proteomes" id="UP000514509"/>
    </source>
</evidence>